<reference evidence="3 4" key="1">
    <citation type="submission" date="2020-10" db="EMBL/GenBank/DDBJ databases">
        <title>Nocardioides sp. isolated from sludge.</title>
        <authorList>
            <person name="Zhang X."/>
        </authorList>
    </citation>
    <scope>NUCLEOTIDE SEQUENCE [LARGE SCALE GENOMIC DNA]</scope>
    <source>
        <strain evidence="3 4">Y6</strain>
    </source>
</reference>
<keyword evidence="3" id="KW-0808">Transferase</keyword>
<organism evidence="3 4">
    <name type="scientific">Nocardioides malaquae</name>
    <dbReference type="NCBI Taxonomy" id="2773426"/>
    <lineage>
        <taxon>Bacteria</taxon>
        <taxon>Bacillati</taxon>
        <taxon>Actinomycetota</taxon>
        <taxon>Actinomycetes</taxon>
        <taxon>Propionibacteriales</taxon>
        <taxon>Nocardioidaceae</taxon>
        <taxon>Nocardioides</taxon>
    </lineage>
</organism>
<dbReference type="EMBL" id="JADCSA010000007">
    <property type="protein sequence ID" value="MBE7324821.1"/>
    <property type="molecule type" value="Genomic_DNA"/>
</dbReference>
<dbReference type="Proteomes" id="UP000756387">
    <property type="component" value="Unassembled WGS sequence"/>
</dbReference>
<evidence type="ECO:0000256" key="1">
    <source>
        <dbReference type="ARBA" id="ARBA00006464"/>
    </source>
</evidence>
<sequence length="196" mass="21892">MMKRLLDVVAAAGGLLLTSPLLLVAAIAVRAEAGAPVLFTQERVGRHGRPFRILKFRTMRNDVGGAQVTTGHDPRITRSGRWLRSTKIDELPQLVNVLRGEMSLVGPRPEVAKYVAEWPAAARAEILSVRPGITDPASIAFRREAEELAEVVDPERHYVEVILPRKVAMYRDYVRTRSFVGDLKIIFRTLRTVAED</sequence>
<protein>
    <submittedName>
        <fullName evidence="3">Sugar transferase</fullName>
    </submittedName>
</protein>
<name>A0ABR9RTC2_9ACTN</name>
<dbReference type="GO" id="GO:0016740">
    <property type="term" value="F:transferase activity"/>
    <property type="evidence" value="ECO:0007669"/>
    <property type="project" value="UniProtKB-KW"/>
</dbReference>
<keyword evidence="4" id="KW-1185">Reference proteome</keyword>
<dbReference type="Pfam" id="PF02397">
    <property type="entry name" value="Bac_transf"/>
    <property type="match status" value="1"/>
</dbReference>
<evidence type="ECO:0000313" key="3">
    <source>
        <dbReference type="EMBL" id="MBE7324821.1"/>
    </source>
</evidence>
<evidence type="ECO:0000259" key="2">
    <source>
        <dbReference type="Pfam" id="PF02397"/>
    </source>
</evidence>
<proteinExistence type="inferred from homology"/>
<comment type="caution">
    <text evidence="3">The sequence shown here is derived from an EMBL/GenBank/DDBJ whole genome shotgun (WGS) entry which is preliminary data.</text>
</comment>
<comment type="similarity">
    <text evidence="1">Belongs to the bacterial sugar transferase family.</text>
</comment>
<dbReference type="PANTHER" id="PTHR30576:SF20">
    <property type="entry name" value="QUINOVOSAMINEPHOSPHOTRANSFERAE-RELATED"/>
    <property type="match status" value="1"/>
</dbReference>
<dbReference type="InterPro" id="IPR003362">
    <property type="entry name" value="Bact_transf"/>
</dbReference>
<feature type="domain" description="Bacterial sugar transferase" evidence="2">
    <location>
        <begin position="3"/>
        <end position="193"/>
    </location>
</feature>
<evidence type="ECO:0000313" key="4">
    <source>
        <dbReference type="Proteomes" id="UP000756387"/>
    </source>
</evidence>
<dbReference type="PANTHER" id="PTHR30576">
    <property type="entry name" value="COLANIC BIOSYNTHESIS UDP-GLUCOSE LIPID CARRIER TRANSFERASE"/>
    <property type="match status" value="1"/>
</dbReference>
<accession>A0ABR9RTC2</accession>
<gene>
    <name evidence="3" type="ORF">IEQ44_09155</name>
</gene>